<organism evidence="3 4">
    <name type="scientific">Chitinophaga pinensis (strain ATCC 43595 / DSM 2588 / LMG 13176 / NBRC 15968 / NCIMB 11800 / UQM 2034)</name>
    <dbReference type="NCBI Taxonomy" id="485918"/>
    <lineage>
        <taxon>Bacteria</taxon>
        <taxon>Pseudomonadati</taxon>
        <taxon>Bacteroidota</taxon>
        <taxon>Chitinophagia</taxon>
        <taxon>Chitinophagales</taxon>
        <taxon>Chitinophagaceae</taxon>
        <taxon>Chitinophaga</taxon>
    </lineage>
</organism>
<evidence type="ECO:0000256" key="1">
    <source>
        <dbReference type="ARBA" id="ARBA00006817"/>
    </source>
</evidence>
<evidence type="ECO:0000313" key="3">
    <source>
        <dbReference type="EMBL" id="ACU62390.1"/>
    </source>
</evidence>
<evidence type="ECO:0000259" key="2">
    <source>
        <dbReference type="Pfam" id="PF08327"/>
    </source>
</evidence>
<reference evidence="3 4" key="2">
    <citation type="journal article" date="2010" name="Stand. Genomic Sci.">
        <title>Complete genome sequence of Chitinophaga pinensis type strain (UQM 2034).</title>
        <authorList>
            <person name="Glavina Del Rio T."/>
            <person name="Abt B."/>
            <person name="Spring S."/>
            <person name="Lapidus A."/>
            <person name="Nolan M."/>
            <person name="Tice H."/>
            <person name="Copeland A."/>
            <person name="Cheng J.F."/>
            <person name="Chen F."/>
            <person name="Bruce D."/>
            <person name="Goodwin L."/>
            <person name="Pitluck S."/>
            <person name="Ivanova N."/>
            <person name="Mavromatis K."/>
            <person name="Mikhailova N."/>
            <person name="Pati A."/>
            <person name="Chen A."/>
            <person name="Palaniappan K."/>
            <person name="Land M."/>
            <person name="Hauser L."/>
            <person name="Chang Y.J."/>
            <person name="Jeffries C.D."/>
            <person name="Chain P."/>
            <person name="Saunders E."/>
            <person name="Detter J.C."/>
            <person name="Brettin T."/>
            <person name="Rohde M."/>
            <person name="Goker M."/>
            <person name="Bristow J."/>
            <person name="Eisen J.A."/>
            <person name="Markowitz V."/>
            <person name="Hugenholtz P."/>
            <person name="Kyrpides N.C."/>
            <person name="Klenk H.P."/>
            <person name="Lucas S."/>
        </authorList>
    </citation>
    <scope>NUCLEOTIDE SEQUENCE [LARGE SCALE GENOMIC DNA]</scope>
    <source>
        <strain evidence="4">ATCC 43595 / DSM 2588 / LMG 13176 / NBRC 15968 / NCIMB 11800 / UQM 2034</strain>
    </source>
</reference>
<name>A0A979GZA1_CHIPD</name>
<dbReference type="EMBL" id="CP001699">
    <property type="protein sequence ID" value="ACU62390.1"/>
    <property type="molecule type" value="Genomic_DNA"/>
</dbReference>
<dbReference type="InterPro" id="IPR023393">
    <property type="entry name" value="START-like_dom_sf"/>
</dbReference>
<gene>
    <name evidence="3" type="ordered locus">Cpin_4957</name>
</gene>
<evidence type="ECO:0000313" key="4">
    <source>
        <dbReference type="Proteomes" id="UP000002215"/>
    </source>
</evidence>
<dbReference type="AlphaFoldDB" id="A0A979GZA1"/>
<dbReference type="InterPro" id="IPR013538">
    <property type="entry name" value="ASHA1/2-like_C"/>
</dbReference>
<dbReference type="Gene3D" id="3.30.530.20">
    <property type="match status" value="1"/>
</dbReference>
<dbReference type="Proteomes" id="UP000002215">
    <property type="component" value="Chromosome"/>
</dbReference>
<sequence length="156" mass="18166">MFYSANISNLSENMTSEPFVIERTYDAPVERVWEAITSKEQMKQWYFDTPDFKAESGAAFHFYGIGPKGERFKHLCKVTEVEENRKLTYSWRYEGFKGDSLVSFELFPEGDKTRLKLTHAGLETFPQDNASFKKENFVMGWTQLIGTSLREFVEKA</sequence>
<dbReference type="KEGG" id="cpi:Cpin_4957"/>
<proteinExistence type="inferred from homology"/>
<dbReference type="SUPFAM" id="SSF55961">
    <property type="entry name" value="Bet v1-like"/>
    <property type="match status" value="1"/>
</dbReference>
<comment type="similarity">
    <text evidence="1">Belongs to the AHA1 family.</text>
</comment>
<dbReference type="Pfam" id="PF08327">
    <property type="entry name" value="AHSA1"/>
    <property type="match status" value="1"/>
</dbReference>
<feature type="domain" description="Activator of Hsp90 ATPase homologue 1/2-like C-terminal" evidence="2">
    <location>
        <begin position="26"/>
        <end position="154"/>
    </location>
</feature>
<accession>A0A979GZA1</accession>
<protein>
    <submittedName>
        <fullName evidence="3">Activator of Hsp90 ATPase 1 family protein</fullName>
    </submittedName>
</protein>
<dbReference type="CDD" id="cd07814">
    <property type="entry name" value="SRPBCC_CalC_Aha1-like"/>
    <property type="match status" value="1"/>
</dbReference>
<reference evidence="4" key="1">
    <citation type="submission" date="2009-08" db="EMBL/GenBank/DDBJ databases">
        <title>The complete genome of Chitinophaga pinensis DSM 2588.</title>
        <authorList>
            <consortium name="US DOE Joint Genome Institute (JGI-PGF)"/>
            <person name="Lucas S."/>
            <person name="Copeland A."/>
            <person name="Lapidus A."/>
            <person name="Glavina del Rio T."/>
            <person name="Dalin E."/>
            <person name="Tice H."/>
            <person name="Bruce D."/>
            <person name="Goodwin L."/>
            <person name="Pitluck S."/>
            <person name="Kyrpides N."/>
            <person name="Mavromatis K."/>
            <person name="Ivanova N."/>
            <person name="Mikhailova N."/>
            <person name="Sims D."/>
            <person name="Meinche L."/>
            <person name="Brettin T."/>
            <person name="Detter J.C."/>
            <person name="Han C."/>
            <person name="Larimer F."/>
            <person name="Land M."/>
            <person name="Hauser L."/>
            <person name="Markowitz V."/>
            <person name="Cheng J.-F."/>
            <person name="Hugenholtz P."/>
            <person name="Woyke T."/>
            <person name="Wu D."/>
            <person name="Spring S."/>
            <person name="Klenk H.-P."/>
            <person name="Eisen J.A."/>
        </authorList>
    </citation>
    <scope>NUCLEOTIDE SEQUENCE [LARGE SCALE GENOMIC DNA]</scope>
    <source>
        <strain evidence="4">ATCC 43595 / DSM 2588 / LMG 13176 / NBRC 15968 / NCIMB 11800 / UQM 2034</strain>
    </source>
</reference>